<dbReference type="InterPro" id="IPR050749">
    <property type="entry name" value="Glycosyl_Hydrolase_47"/>
</dbReference>
<dbReference type="Gene3D" id="1.50.10.10">
    <property type="match status" value="1"/>
</dbReference>
<evidence type="ECO:0000256" key="7">
    <source>
        <dbReference type="RuleBase" id="RU361193"/>
    </source>
</evidence>
<keyword evidence="7" id="KW-0326">Glycosidase</keyword>
<dbReference type="InterPro" id="IPR036026">
    <property type="entry name" value="Seven-hairpin_glycosidases"/>
</dbReference>
<dbReference type="PANTHER" id="PTHR11742:SF6">
    <property type="entry name" value="MANNOSYL-OLIGOSACCHARIDE ALPHA-1,2-MANNOSIDASE IA-RELATED"/>
    <property type="match status" value="1"/>
</dbReference>
<dbReference type="GO" id="GO:0005975">
    <property type="term" value="P:carbohydrate metabolic process"/>
    <property type="evidence" value="ECO:0007669"/>
    <property type="project" value="InterPro"/>
</dbReference>
<proteinExistence type="inferred from homology"/>
<organism evidence="8 9">
    <name type="scientific">Cylicostephanus goldi</name>
    <name type="common">Nematode worm</name>
    <dbReference type="NCBI Taxonomy" id="71465"/>
    <lineage>
        <taxon>Eukaryota</taxon>
        <taxon>Metazoa</taxon>
        <taxon>Ecdysozoa</taxon>
        <taxon>Nematoda</taxon>
        <taxon>Chromadorea</taxon>
        <taxon>Rhabditida</taxon>
        <taxon>Rhabditina</taxon>
        <taxon>Rhabditomorpha</taxon>
        <taxon>Strongyloidea</taxon>
        <taxon>Strongylidae</taxon>
        <taxon>Cylicostephanus</taxon>
    </lineage>
</organism>
<feature type="disulfide bond" evidence="6">
    <location>
        <begin position="95"/>
        <end position="128"/>
    </location>
</feature>
<comment type="similarity">
    <text evidence="3 7">Belongs to the glycosyl hydrolase 47 family.</text>
</comment>
<dbReference type="EC" id="3.2.1.-" evidence="7"/>
<gene>
    <name evidence="8" type="ORF">CGOC_LOCUS7570</name>
</gene>
<reference evidence="8 9" key="1">
    <citation type="submission" date="2018-11" db="EMBL/GenBank/DDBJ databases">
        <authorList>
            <consortium name="Pathogen Informatics"/>
        </authorList>
    </citation>
    <scope>NUCLEOTIDE SEQUENCE [LARGE SCALE GENOMIC DNA]</scope>
</reference>
<dbReference type="GO" id="GO:0005783">
    <property type="term" value="C:endoplasmic reticulum"/>
    <property type="evidence" value="ECO:0007669"/>
    <property type="project" value="TreeGrafter"/>
</dbReference>
<dbReference type="GO" id="GO:0000139">
    <property type="term" value="C:Golgi membrane"/>
    <property type="evidence" value="ECO:0007669"/>
    <property type="project" value="TreeGrafter"/>
</dbReference>
<evidence type="ECO:0000256" key="4">
    <source>
        <dbReference type="ARBA" id="ARBA00022801"/>
    </source>
</evidence>
<protein>
    <recommendedName>
        <fullName evidence="7">alpha-1,2-Mannosidase</fullName>
        <ecNumber evidence="7">3.2.1.-</ecNumber>
    </recommendedName>
</protein>
<dbReference type="Proteomes" id="UP000271889">
    <property type="component" value="Unassembled WGS sequence"/>
</dbReference>
<evidence type="ECO:0000313" key="9">
    <source>
        <dbReference type="Proteomes" id="UP000271889"/>
    </source>
</evidence>
<evidence type="ECO:0000256" key="2">
    <source>
        <dbReference type="ARBA" id="ARBA00004922"/>
    </source>
</evidence>
<dbReference type="AlphaFoldDB" id="A0A3P6UPH9"/>
<dbReference type="InterPro" id="IPR012341">
    <property type="entry name" value="6hp_glycosidase-like_sf"/>
</dbReference>
<comment type="cofactor">
    <cofactor evidence="1">
        <name>Ca(2+)</name>
        <dbReference type="ChEBI" id="CHEBI:29108"/>
    </cofactor>
</comment>
<keyword evidence="4 7" id="KW-0378">Hydrolase</keyword>
<dbReference type="PANTHER" id="PTHR11742">
    <property type="entry name" value="MANNOSYL-OLIGOSACCHARIDE ALPHA-1,2-MANNOSIDASE-RELATED"/>
    <property type="match status" value="1"/>
</dbReference>
<dbReference type="Pfam" id="PF01532">
    <property type="entry name" value="Glyco_hydro_47"/>
    <property type="match status" value="1"/>
</dbReference>
<dbReference type="PRINTS" id="PR00747">
    <property type="entry name" value="GLYHDRLASE47"/>
</dbReference>
<dbReference type="OrthoDB" id="8118055at2759"/>
<keyword evidence="5 6" id="KW-1015">Disulfide bond</keyword>
<dbReference type="GO" id="GO:0005509">
    <property type="term" value="F:calcium ion binding"/>
    <property type="evidence" value="ECO:0007669"/>
    <property type="project" value="InterPro"/>
</dbReference>
<comment type="pathway">
    <text evidence="2">Protein modification; protein glycosylation.</text>
</comment>
<name>A0A3P6UPH9_CYLGO</name>
<evidence type="ECO:0000256" key="5">
    <source>
        <dbReference type="ARBA" id="ARBA00023157"/>
    </source>
</evidence>
<keyword evidence="9" id="KW-1185">Reference proteome</keyword>
<dbReference type="EMBL" id="UYRV01026482">
    <property type="protein sequence ID" value="VDK79361.1"/>
    <property type="molecule type" value="Genomic_DNA"/>
</dbReference>
<sequence length="173" mass="20083">MDKPEGLYPLYLNPRTGKWCSFDHSLGALGDSFYEYLLKHWLITSKKDEHTKREYDSAVFAMEKKMLYESQRNHLWYFANIRGKRVEHKMEHLACFSGGMFALQSANEKNATVAAHYIDLAEKIAHTCHESYIRTAVGIGPEAFRFTSDIEAQAVSPSEKYYILRPEFLCEAW</sequence>
<evidence type="ECO:0000313" key="8">
    <source>
        <dbReference type="EMBL" id="VDK79361.1"/>
    </source>
</evidence>
<dbReference type="GO" id="GO:0004571">
    <property type="term" value="F:mannosyl-oligosaccharide 1,2-alpha-mannosidase activity"/>
    <property type="evidence" value="ECO:0007669"/>
    <property type="project" value="InterPro"/>
</dbReference>
<dbReference type="InterPro" id="IPR001382">
    <property type="entry name" value="Glyco_hydro_47"/>
</dbReference>
<evidence type="ECO:0000256" key="1">
    <source>
        <dbReference type="ARBA" id="ARBA00001913"/>
    </source>
</evidence>
<dbReference type="SUPFAM" id="SSF48225">
    <property type="entry name" value="Seven-hairpin glycosidases"/>
    <property type="match status" value="1"/>
</dbReference>
<accession>A0A3P6UPH9</accession>
<evidence type="ECO:0000256" key="6">
    <source>
        <dbReference type="PIRSR" id="PIRSR601382-3"/>
    </source>
</evidence>
<evidence type="ECO:0000256" key="3">
    <source>
        <dbReference type="ARBA" id="ARBA00007658"/>
    </source>
</evidence>